<dbReference type="HOGENOM" id="CLU_1230652_0_0_1"/>
<proteinExistence type="predicted"/>
<feature type="region of interest" description="Disordered" evidence="1">
    <location>
        <begin position="205"/>
        <end position="225"/>
    </location>
</feature>
<dbReference type="AlphaFoldDB" id="G2QSU2"/>
<name>G2QSU2_THETT</name>
<reference evidence="2 3" key="1">
    <citation type="journal article" date="2011" name="Nat. Biotechnol.">
        <title>Comparative genomic analysis of the thermophilic biomass-degrading fungi Myceliophthora thermophila and Thielavia terrestris.</title>
        <authorList>
            <person name="Berka R.M."/>
            <person name="Grigoriev I.V."/>
            <person name="Otillar R."/>
            <person name="Salamov A."/>
            <person name="Grimwood J."/>
            <person name="Reid I."/>
            <person name="Ishmael N."/>
            <person name="John T."/>
            <person name="Darmond C."/>
            <person name="Moisan M.-C."/>
            <person name="Henrissat B."/>
            <person name="Coutinho P.M."/>
            <person name="Lombard V."/>
            <person name="Natvig D.O."/>
            <person name="Lindquist E."/>
            <person name="Schmutz J."/>
            <person name="Lucas S."/>
            <person name="Harris P."/>
            <person name="Powlowski J."/>
            <person name="Bellemare A."/>
            <person name="Taylor D."/>
            <person name="Butler G."/>
            <person name="de Vries R.P."/>
            <person name="Allijn I.E."/>
            <person name="van den Brink J."/>
            <person name="Ushinsky S."/>
            <person name="Storms R."/>
            <person name="Powell A.J."/>
            <person name="Paulsen I.T."/>
            <person name="Elbourne L.D.H."/>
            <person name="Baker S.E."/>
            <person name="Magnuson J."/>
            <person name="LaBoissiere S."/>
            <person name="Clutterbuck A.J."/>
            <person name="Martinez D."/>
            <person name="Wogulis M."/>
            <person name="de Leon A.L."/>
            <person name="Rey M.W."/>
            <person name="Tsang A."/>
        </authorList>
    </citation>
    <scope>NUCLEOTIDE SEQUENCE [LARGE SCALE GENOMIC DNA]</scope>
    <source>
        <strain evidence="3">ATCC 38088 / NRRL 8126</strain>
    </source>
</reference>
<protein>
    <submittedName>
        <fullName evidence="2">Uncharacterized protein</fullName>
    </submittedName>
</protein>
<evidence type="ECO:0000313" key="2">
    <source>
        <dbReference type="EMBL" id="AEO62667.1"/>
    </source>
</evidence>
<dbReference type="Proteomes" id="UP000008181">
    <property type="component" value="Chromosome 1"/>
</dbReference>
<sequence>MASPTRRSAGSPSPQLHVQIFPLSRPGAPVFFCLRGRARKARIGQDAAPVRASPGAHLGSEPWPEAFARKRETDGVRFASRWIGRLSRKGHLDGQEFRAVSSARHATTFKRRVTLIWKGTQARSVIGLGNLKPHMPKDQEALSTGPCSEALPVPGNIMYLTWVEQKRARQIVVGALWLPSHPWRRKGESCAGRWSGRVSKRRCLSDPLAREQQQLAEHPRTRFSP</sequence>
<accession>G2QSU2</accession>
<dbReference type="KEGG" id="ttt:THITE_2107108"/>
<dbReference type="EMBL" id="CP003009">
    <property type="protein sequence ID" value="AEO62667.1"/>
    <property type="molecule type" value="Genomic_DNA"/>
</dbReference>
<gene>
    <name evidence="2" type="ORF">THITE_2107108</name>
</gene>
<organism evidence="2 3">
    <name type="scientific">Thermothielavioides terrestris (strain ATCC 38088 / NRRL 8126)</name>
    <name type="common">Thielavia terrestris</name>
    <dbReference type="NCBI Taxonomy" id="578455"/>
    <lineage>
        <taxon>Eukaryota</taxon>
        <taxon>Fungi</taxon>
        <taxon>Dikarya</taxon>
        <taxon>Ascomycota</taxon>
        <taxon>Pezizomycotina</taxon>
        <taxon>Sordariomycetes</taxon>
        <taxon>Sordariomycetidae</taxon>
        <taxon>Sordariales</taxon>
        <taxon>Chaetomiaceae</taxon>
        <taxon>Thermothielavioides</taxon>
        <taxon>Thermothielavioides terrestris</taxon>
    </lineage>
</organism>
<dbReference type="GeneID" id="11515491"/>
<keyword evidence="3" id="KW-1185">Reference proteome</keyword>
<evidence type="ECO:0000256" key="1">
    <source>
        <dbReference type="SAM" id="MobiDB-lite"/>
    </source>
</evidence>
<dbReference type="RefSeq" id="XP_003649003.1">
    <property type="nucleotide sequence ID" value="XM_003648955.1"/>
</dbReference>
<evidence type="ECO:0000313" key="3">
    <source>
        <dbReference type="Proteomes" id="UP000008181"/>
    </source>
</evidence>